<comment type="caution">
    <text evidence="2">The sequence shown here is derived from an EMBL/GenBank/DDBJ whole genome shotgun (WGS) entry which is preliminary data.</text>
</comment>
<protein>
    <submittedName>
        <fullName evidence="2">Uncharacterized protein</fullName>
    </submittedName>
</protein>
<sequence>MSENTQGKLKGLKEKVSKQRNVSSIDNPVEQVEVNVSEQTTKGAESRTTRYKRLLDSIVISGLLNIAEDKLSDDVFIESVFSKAYELLPVPVRLVVRREWCLSYLQSRKALLLAQLQLYRAERHGSAEPVPPALQPTLPPAT</sequence>
<feature type="region of interest" description="Disordered" evidence="1">
    <location>
        <begin position="1"/>
        <end position="26"/>
    </location>
</feature>
<accession>A0ABY2Q0P7</accession>
<proteinExistence type="predicted"/>
<dbReference type="RefSeq" id="WP_033811212.1">
    <property type="nucleotide sequence ID" value="NZ_QFVP01000001.1"/>
</dbReference>
<keyword evidence="3" id="KW-1185">Reference proteome</keyword>
<organism evidence="2 3">
    <name type="scientific">Citrobacter murliniae</name>
    <dbReference type="NCBI Taxonomy" id="67829"/>
    <lineage>
        <taxon>Bacteria</taxon>
        <taxon>Pseudomonadati</taxon>
        <taxon>Pseudomonadota</taxon>
        <taxon>Gammaproteobacteria</taxon>
        <taxon>Enterobacterales</taxon>
        <taxon>Enterobacteriaceae</taxon>
        <taxon>Citrobacter</taxon>
        <taxon>Citrobacter freundii complex</taxon>
    </lineage>
</organism>
<name>A0ABY2Q0P7_9ENTR</name>
<evidence type="ECO:0000256" key="1">
    <source>
        <dbReference type="SAM" id="MobiDB-lite"/>
    </source>
</evidence>
<reference evidence="2 3" key="1">
    <citation type="submission" date="2018-05" db="EMBL/GenBank/DDBJ databases">
        <title>Isolation and genomic analyses of lactose-positive bacteria from faecal samples of preterm neonates.</title>
        <authorList>
            <person name="Chen Y."/>
            <person name="Brook T.C."/>
            <person name="O'Neill I."/>
            <person name="Soe C.Z."/>
            <person name="Hall L.J."/>
            <person name="Hoyles L."/>
        </authorList>
    </citation>
    <scope>NUCLEOTIDE SEQUENCE [LARGE SCALE GENOMIC DNA]</scope>
    <source>
        <strain evidence="2 3">P080C CL</strain>
    </source>
</reference>
<evidence type="ECO:0000313" key="3">
    <source>
        <dbReference type="Proteomes" id="UP000306790"/>
    </source>
</evidence>
<gene>
    <name evidence="2" type="ORF">DJ535_03065</name>
</gene>
<dbReference type="Proteomes" id="UP000306790">
    <property type="component" value="Unassembled WGS sequence"/>
</dbReference>
<dbReference type="EMBL" id="QFVP01000001">
    <property type="protein sequence ID" value="THE42831.1"/>
    <property type="molecule type" value="Genomic_DNA"/>
</dbReference>
<evidence type="ECO:0000313" key="2">
    <source>
        <dbReference type="EMBL" id="THE42831.1"/>
    </source>
</evidence>